<dbReference type="Proteomes" id="UP000481153">
    <property type="component" value="Unassembled WGS sequence"/>
</dbReference>
<reference evidence="1 2" key="1">
    <citation type="submission" date="2019-07" db="EMBL/GenBank/DDBJ databases">
        <title>Genomics analysis of Aphanomyces spp. identifies a new class of oomycete effector associated with host adaptation.</title>
        <authorList>
            <person name="Gaulin E."/>
        </authorList>
    </citation>
    <scope>NUCLEOTIDE SEQUENCE [LARGE SCALE GENOMIC DNA]</scope>
    <source>
        <strain evidence="1 2">ATCC 201684</strain>
    </source>
</reference>
<name>A0A6G0XUQ4_9STRA</name>
<organism evidence="1 2">
    <name type="scientific">Aphanomyces euteiches</name>
    <dbReference type="NCBI Taxonomy" id="100861"/>
    <lineage>
        <taxon>Eukaryota</taxon>
        <taxon>Sar</taxon>
        <taxon>Stramenopiles</taxon>
        <taxon>Oomycota</taxon>
        <taxon>Saprolegniomycetes</taxon>
        <taxon>Saprolegniales</taxon>
        <taxon>Verrucalvaceae</taxon>
        <taxon>Aphanomyces</taxon>
    </lineage>
</organism>
<comment type="caution">
    <text evidence="1">The sequence shown here is derived from an EMBL/GenBank/DDBJ whole genome shotgun (WGS) entry which is preliminary data.</text>
</comment>
<sequence>MTAPPSSIVEFTPELAFSGGTPGYHYALRQLIDVQAFYTSQKWTIDVRHGYVLGLQRHFLQRLSSILESAPRVGQTDADISNAIVLQHSQVAKLHKALSTPTNDRPTVFHCDVRVVTSLRLGFGLHHVQAEVDALADALLDAWKSLATDEKIKLAA</sequence>
<keyword evidence="2" id="KW-1185">Reference proteome</keyword>
<protein>
    <recommendedName>
        <fullName evidence="3">Aminotransferase class V domain-containing protein</fullName>
    </recommendedName>
</protein>
<accession>A0A6G0XUQ4</accession>
<evidence type="ECO:0000313" key="1">
    <source>
        <dbReference type="EMBL" id="KAF0744266.1"/>
    </source>
</evidence>
<proteinExistence type="predicted"/>
<gene>
    <name evidence="1" type="ORF">Ae201684_000756</name>
</gene>
<evidence type="ECO:0008006" key="3">
    <source>
        <dbReference type="Google" id="ProtNLM"/>
    </source>
</evidence>
<dbReference type="EMBL" id="VJMJ01000009">
    <property type="protein sequence ID" value="KAF0744266.1"/>
    <property type="molecule type" value="Genomic_DNA"/>
</dbReference>
<evidence type="ECO:0000313" key="2">
    <source>
        <dbReference type="Proteomes" id="UP000481153"/>
    </source>
</evidence>
<dbReference type="VEuPathDB" id="FungiDB:AeMF1_000724"/>
<dbReference type="AlphaFoldDB" id="A0A6G0XUQ4"/>